<feature type="compositionally biased region" description="Polar residues" evidence="1">
    <location>
        <begin position="83"/>
        <end position="100"/>
    </location>
</feature>
<keyword evidence="3" id="KW-1185">Reference proteome</keyword>
<accession>A0A9P6WVE2</accession>
<feature type="compositionally biased region" description="Acidic residues" evidence="1">
    <location>
        <begin position="101"/>
        <end position="114"/>
    </location>
</feature>
<feature type="region of interest" description="Disordered" evidence="1">
    <location>
        <begin position="1"/>
        <end position="46"/>
    </location>
</feature>
<proteinExistence type="predicted"/>
<evidence type="ECO:0000256" key="1">
    <source>
        <dbReference type="SAM" id="MobiDB-lite"/>
    </source>
</evidence>
<dbReference type="EMBL" id="JAANQT010005680">
    <property type="protein sequence ID" value="KAG1293757.1"/>
    <property type="molecule type" value="Genomic_DNA"/>
</dbReference>
<gene>
    <name evidence="2" type="ORF">G6F64_013515</name>
</gene>
<evidence type="ECO:0000313" key="2">
    <source>
        <dbReference type="EMBL" id="KAG1293757.1"/>
    </source>
</evidence>
<feature type="compositionally biased region" description="Low complexity" evidence="1">
    <location>
        <begin position="22"/>
        <end position="34"/>
    </location>
</feature>
<dbReference type="Proteomes" id="UP000716291">
    <property type="component" value="Unassembled WGS sequence"/>
</dbReference>
<evidence type="ECO:0000313" key="3">
    <source>
        <dbReference type="Proteomes" id="UP000716291"/>
    </source>
</evidence>
<dbReference type="AlphaFoldDB" id="A0A9P6WVE2"/>
<sequence>MTAVDPIVSKAGNSIKKSGIVTRQTRSMTSQQTTADNSSLSGISNSQAKTTKALVCKHCFKEGHVRKSSKQCDKHEEYMAQLNESKSSQKQMMETSTDSTNNEDADMLSAEEGDSGYVKDTMQGDSGPGTCPT</sequence>
<protein>
    <submittedName>
        <fullName evidence="2">Uncharacterized protein</fullName>
    </submittedName>
</protein>
<comment type="caution">
    <text evidence="2">The sequence shown here is derived from an EMBL/GenBank/DDBJ whole genome shotgun (WGS) entry which is preliminary data.</text>
</comment>
<feature type="region of interest" description="Disordered" evidence="1">
    <location>
        <begin position="83"/>
        <end position="133"/>
    </location>
</feature>
<name>A0A9P6WVE2_RHIOR</name>
<reference evidence="2" key="1">
    <citation type="journal article" date="2020" name="Microb. Genom.">
        <title>Genetic diversity of clinical and environmental Mucorales isolates obtained from an investigation of mucormycosis cases among solid organ transplant recipients.</title>
        <authorList>
            <person name="Nguyen M.H."/>
            <person name="Kaul D."/>
            <person name="Muto C."/>
            <person name="Cheng S.J."/>
            <person name="Richter R.A."/>
            <person name="Bruno V.M."/>
            <person name="Liu G."/>
            <person name="Beyhan S."/>
            <person name="Sundermann A.J."/>
            <person name="Mounaud S."/>
            <person name="Pasculle A.W."/>
            <person name="Nierman W.C."/>
            <person name="Driscoll E."/>
            <person name="Cumbie R."/>
            <person name="Clancy C.J."/>
            <person name="Dupont C.L."/>
        </authorList>
    </citation>
    <scope>NUCLEOTIDE SEQUENCE</scope>
    <source>
        <strain evidence="2">GL11</strain>
    </source>
</reference>
<organism evidence="2 3">
    <name type="scientific">Rhizopus oryzae</name>
    <name type="common">Mucormycosis agent</name>
    <name type="synonym">Rhizopus arrhizus var. delemar</name>
    <dbReference type="NCBI Taxonomy" id="64495"/>
    <lineage>
        <taxon>Eukaryota</taxon>
        <taxon>Fungi</taxon>
        <taxon>Fungi incertae sedis</taxon>
        <taxon>Mucoromycota</taxon>
        <taxon>Mucoromycotina</taxon>
        <taxon>Mucoromycetes</taxon>
        <taxon>Mucorales</taxon>
        <taxon>Mucorineae</taxon>
        <taxon>Rhizopodaceae</taxon>
        <taxon>Rhizopus</taxon>
    </lineage>
</organism>
<feature type="compositionally biased region" description="Polar residues" evidence="1">
    <location>
        <begin position="35"/>
        <end position="46"/>
    </location>
</feature>